<feature type="compositionally biased region" description="Basic residues" evidence="1">
    <location>
        <begin position="443"/>
        <end position="457"/>
    </location>
</feature>
<dbReference type="KEGG" id="tng:GSTEN00019738G001"/>
<feature type="compositionally biased region" description="Basic and acidic residues" evidence="1">
    <location>
        <begin position="197"/>
        <end position="210"/>
    </location>
</feature>
<feature type="compositionally biased region" description="Basic and acidic residues" evidence="1">
    <location>
        <begin position="254"/>
        <end position="265"/>
    </location>
</feature>
<dbReference type="InterPro" id="IPR039363">
    <property type="entry name" value="ZNF750"/>
</dbReference>
<comment type="caution">
    <text evidence="2">The sequence shown here is derived from an EMBL/GenBank/DDBJ whole genome shotgun (WGS) entry which is preliminary data.</text>
</comment>
<feature type="region of interest" description="Disordered" evidence="1">
    <location>
        <begin position="1"/>
        <end position="68"/>
    </location>
</feature>
<feature type="region of interest" description="Disordered" evidence="1">
    <location>
        <begin position="310"/>
        <end position="330"/>
    </location>
</feature>
<dbReference type="GO" id="GO:0000978">
    <property type="term" value="F:RNA polymerase II cis-regulatory region sequence-specific DNA binding"/>
    <property type="evidence" value="ECO:0007669"/>
    <property type="project" value="TreeGrafter"/>
</dbReference>
<evidence type="ECO:0000313" key="2">
    <source>
        <dbReference type="EMBL" id="CAG01100.1"/>
    </source>
</evidence>
<feature type="region of interest" description="Disordered" evidence="1">
    <location>
        <begin position="177"/>
        <end position="266"/>
    </location>
</feature>
<feature type="region of interest" description="Disordered" evidence="1">
    <location>
        <begin position="395"/>
        <end position="457"/>
    </location>
</feature>
<gene>
    <name evidence="2" type="ORF">GSTENG00019738001</name>
</gene>
<dbReference type="GO" id="GO:0001228">
    <property type="term" value="F:DNA-binding transcription activator activity, RNA polymerase II-specific"/>
    <property type="evidence" value="ECO:0007669"/>
    <property type="project" value="TreeGrafter"/>
</dbReference>
<name>Q4SE32_TETNG</name>
<evidence type="ECO:0000256" key="1">
    <source>
        <dbReference type="SAM" id="MobiDB-lite"/>
    </source>
</evidence>
<dbReference type="GO" id="GO:0008544">
    <property type="term" value="P:epidermis development"/>
    <property type="evidence" value="ECO:0007669"/>
    <property type="project" value="TreeGrafter"/>
</dbReference>
<feature type="compositionally biased region" description="Pro residues" evidence="1">
    <location>
        <begin position="54"/>
        <end position="68"/>
    </location>
</feature>
<reference evidence="2" key="1">
    <citation type="journal article" date="2004" name="Nature">
        <title>Genome duplication in the teleost fish Tetraodon nigroviridis reveals the early vertebrate proto-karyotype.</title>
        <authorList>
            <person name="Jaillon O."/>
            <person name="Aury J.-M."/>
            <person name="Brunet F."/>
            <person name="Petit J.-L."/>
            <person name="Stange-Thomann N."/>
            <person name="Mauceli E."/>
            <person name="Bouneau L."/>
            <person name="Fischer C."/>
            <person name="Ozouf-Costaz C."/>
            <person name="Bernot A."/>
            <person name="Nicaud S."/>
            <person name="Jaffe D."/>
            <person name="Fisher S."/>
            <person name="Lutfalla G."/>
            <person name="Dossat C."/>
            <person name="Segurens B."/>
            <person name="Dasilva C."/>
            <person name="Salanoubat M."/>
            <person name="Levy M."/>
            <person name="Boudet N."/>
            <person name="Castellano S."/>
            <person name="Anthouard V."/>
            <person name="Jubin C."/>
            <person name="Castelli V."/>
            <person name="Katinka M."/>
            <person name="Vacherie B."/>
            <person name="Biemont C."/>
            <person name="Skalli Z."/>
            <person name="Cattolico L."/>
            <person name="Poulain J."/>
            <person name="De Berardinis V."/>
            <person name="Cruaud C."/>
            <person name="Duprat S."/>
            <person name="Brottier P."/>
            <person name="Coutanceau J.-P."/>
            <person name="Gouzy J."/>
            <person name="Parra G."/>
            <person name="Lardier G."/>
            <person name="Chapple C."/>
            <person name="McKernan K.J."/>
            <person name="McEwan P."/>
            <person name="Bosak S."/>
            <person name="Kellis M."/>
            <person name="Volff J.-N."/>
            <person name="Guigo R."/>
            <person name="Zody M.C."/>
            <person name="Mesirov J."/>
            <person name="Lindblad-Toh K."/>
            <person name="Birren B."/>
            <person name="Nusbaum C."/>
            <person name="Kahn D."/>
            <person name="Robinson-Rechavi M."/>
            <person name="Laudet V."/>
            <person name="Schachter V."/>
            <person name="Quetier F."/>
            <person name="Saurin W."/>
            <person name="Scarpelli C."/>
            <person name="Wincker P."/>
            <person name="Lander E.S."/>
            <person name="Weissenbach J."/>
            <person name="Roest Crollius H."/>
        </authorList>
    </citation>
    <scope>NUCLEOTIDE SEQUENCE [LARGE SCALE GENOMIC DNA]</scope>
</reference>
<reference evidence="2" key="2">
    <citation type="submission" date="2004-02" db="EMBL/GenBank/DDBJ databases">
        <authorList>
            <consortium name="Genoscope"/>
            <consortium name="Whitehead Institute Centre for Genome Research"/>
        </authorList>
    </citation>
    <scope>NUCLEOTIDE SEQUENCE</scope>
</reference>
<feature type="compositionally biased region" description="Polar residues" evidence="1">
    <location>
        <begin position="235"/>
        <end position="251"/>
    </location>
</feature>
<dbReference type="PANTHER" id="PTHR14678">
    <property type="entry name" value="PROLINE-RICH PROTEIN 35-RELATED"/>
    <property type="match status" value="1"/>
</dbReference>
<organism evidence="2">
    <name type="scientific">Tetraodon nigroviridis</name>
    <name type="common">Spotted green pufferfish</name>
    <name type="synonym">Chelonodon nigroviridis</name>
    <dbReference type="NCBI Taxonomy" id="99883"/>
    <lineage>
        <taxon>Eukaryota</taxon>
        <taxon>Metazoa</taxon>
        <taxon>Chordata</taxon>
        <taxon>Craniata</taxon>
        <taxon>Vertebrata</taxon>
        <taxon>Euteleostomi</taxon>
        <taxon>Actinopterygii</taxon>
        <taxon>Neopterygii</taxon>
        <taxon>Teleostei</taxon>
        <taxon>Neoteleostei</taxon>
        <taxon>Acanthomorphata</taxon>
        <taxon>Eupercaria</taxon>
        <taxon>Tetraodontiformes</taxon>
        <taxon>Tetradontoidea</taxon>
        <taxon>Tetraodontidae</taxon>
        <taxon>Tetraodon</taxon>
    </lineage>
</organism>
<dbReference type="EMBL" id="CAAE01014626">
    <property type="protein sequence ID" value="CAG01100.1"/>
    <property type="molecule type" value="Genomic_DNA"/>
</dbReference>
<dbReference type="PANTHER" id="PTHR14678:SF1">
    <property type="entry name" value="ZINC FINGER PROTEIN 750"/>
    <property type="match status" value="1"/>
</dbReference>
<feature type="compositionally biased region" description="Polar residues" evidence="1">
    <location>
        <begin position="34"/>
        <end position="46"/>
    </location>
</feature>
<accession>Q4SE32</accession>
<sequence>MRETREGSEAIYLPRPSAFSLVTPKNDGAEGSKTPAQQSEDSQAPAPTNHPGFPWGPPPPSLKPFSPPTIPEYPPCLLPERALYPPYYLMGNYYTNEPNSSLQQDFVDPQRHVLQQTSPSPQTPLFPTYPYRYFPLQPGPPLHYTLYRPYELPMPVPGSRYLPFDLCDPNVGPKTYEGLYVHPHPTHDSQNAPTQEKSNHSTDKGTRLSPREGCSALGSPDRPSQAHLVQRDTEASGNTEVSEPRTTTQDQLTEENRAEFRKTEPAESLLQLGNQLVDGRLAEKNSSSSLLLSDTKMEQASCDSGEELVPLNLSKRNQSDSKPACSDGEEYKREELPLNLCLRASCPSSALSTAEEPQEGPDVELDDPLDQRQTAALALCQLSIAGSLASSCRANQPAEDCTDSGAKTSSSKTKDTTKVKTTSLKRANSKQTKNQGTKDSKRAKTPGWRPRRRPRCC</sequence>
<dbReference type="OrthoDB" id="8933073at2759"/>
<dbReference type="GO" id="GO:0005634">
    <property type="term" value="C:nucleus"/>
    <property type="evidence" value="ECO:0007669"/>
    <property type="project" value="TreeGrafter"/>
</dbReference>
<dbReference type="GO" id="GO:1990841">
    <property type="term" value="F:promoter-specific chromatin binding"/>
    <property type="evidence" value="ECO:0007669"/>
    <property type="project" value="TreeGrafter"/>
</dbReference>
<dbReference type="AlphaFoldDB" id="Q4SE32"/>
<protein>
    <submittedName>
        <fullName evidence="2">(spotted green pufferfish) hypothetical protein</fullName>
    </submittedName>
</protein>
<proteinExistence type="predicted"/>